<dbReference type="GO" id="GO:0005524">
    <property type="term" value="F:ATP binding"/>
    <property type="evidence" value="ECO:0007669"/>
    <property type="project" value="InterPro"/>
</dbReference>
<feature type="compositionally biased region" description="Basic and acidic residues" evidence="5">
    <location>
        <begin position="1149"/>
        <end position="1160"/>
    </location>
</feature>
<sequence>MATAPPSPSPKGGLQETLPGSSREASPAPSTRLDHNQAIEYRYFTYDTLIPDLINVPSDSSIKVPPPDYPDLSSFRDPLAWSKPRKMVLTWLSCVGTALSAMTAGMYAPPIEQMSEEWNISRVKAIIGITIFTAGFAIAPMVLAPFSELTGRRPVFVVAGTIFFILQICCASTRLFAGMLVSRFLVGCASSIFSTMVGGVVADIWSGEDRNTPMAMFTGAAMFGTGMGPMISGFIVQHTTWRWVFYSGAIGVAVLMVFIFFFFNETRGSVLLSRKASKLNAYYQAREAAGYFGLVDKTGEKRVRIRWKEQNAVFAAVTISGVIMTFVSIWQEGLAKRRGFSKPGPEQRLFFCCFESLAMPIGLFWFGWTAMSSIPWIVPAIAIGVATIGIFNIYLATFLYLADGYGPYASSAIAAQSFCRNMLGGAFPLFTQQMYVSLGIGGASSLLGGLGLVLTLVPWVLAWKGPKIRARTTPCARDQGLLISWECPKAYATNLTSLLFHEAASFRSLPRCYFEGHVIEVTTRLLPFHTIEQGPSRTADLPSLLSQGPNSFGTSDRSEGMGPNVWLDAGFSIEQEIHCCLHDEVWARCGKRSHKPRVVWQERLCDGLCKMAAIECRICHHATHRQLRFSSWPSVVCSFVTIHSPFLSITRISHPTYPANALAKKPMEDKRVLTASYYSATVYSLPSRAYRRSCGSRLTFLRRRRGRGYALVVSIILLLIFGSISTPSSFFSTSFIALPGWTTKNAPTNLTFLFGPEWGSHGPAWNKYQPENASRYIPIDNSSLGSGKEGWARLATDLTSNETVVIKQLRSLPSVERNFVPQTIRHALHLPSDIEAKWPTEIPSTLLLSSLSSSIAASGGTSLVPLLGYYHDISPFTDLSSDYPSWYLVTPYMSHGNLATFAQYIAKSQHNLSAVQLDCKYRPHLEALLRTISILQDHLICHDDVKATNIFVSNANSWHLGDFGQLRESSHPYHSSRIWISSLQHPDCRRNDVRRALKSYVSFLRDASSLSPAQQAAFDEELFAGRQPWARLYWTYIKDPTLASEAVQLSQTISPESELVEPGPRGLDPGWVPARLILGRQWTLTTAAEWELSCKMADPWDVWGWRRWMFAGWQKESVRREDTRQAAHQEVEDGERAQLPGAALAPDGPDLRQLGRDAERAGAGLQQPELVRGDGAVGGKEGPRRSGQASKKDACGRGLAREDEDGDSDGDVLHGNEGRLAVCGEGEGVADVVAEGDDVRGRLEQDGEEGEAGGGAGAQQLEQLGNLDDGRGGDDGDAEGLGDGEREAGLVAGAHVEVEDERAVALGAEQRQCKVCERRRQVRGDCAQGGGDFGKGDANPGRRDWPPGHVIYTVHTGRLASSFKRMAL</sequence>
<feature type="transmembrane region" description="Helical" evidence="6">
    <location>
        <begin position="155"/>
        <end position="177"/>
    </location>
</feature>
<dbReference type="GO" id="GO:0004672">
    <property type="term" value="F:protein kinase activity"/>
    <property type="evidence" value="ECO:0007669"/>
    <property type="project" value="InterPro"/>
</dbReference>
<dbReference type="GO" id="GO:0022857">
    <property type="term" value="F:transmembrane transporter activity"/>
    <property type="evidence" value="ECO:0007669"/>
    <property type="project" value="InterPro"/>
</dbReference>
<comment type="subcellular location">
    <subcellularLocation>
        <location evidence="1">Membrane</location>
        <topology evidence="1">Multi-pass membrane protein</topology>
    </subcellularLocation>
</comment>
<feature type="transmembrane region" description="Helical" evidence="6">
    <location>
        <begin position="374"/>
        <end position="401"/>
    </location>
</feature>
<dbReference type="PROSITE" id="PS00108">
    <property type="entry name" value="PROTEIN_KINASE_ST"/>
    <property type="match status" value="1"/>
</dbReference>
<evidence type="ECO:0000256" key="6">
    <source>
        <dbReference type="SAM" id="Phobius"/>
    </source>
</evidence>
<dbReference type="InterPro" id="IPR000719">
    <property type="entry name" value="Prot_kinase_dom"/>
</dbReference>
<feature type="transmembrane region" description="Helical" evidence="6">
    <location>
        <begin position="436"/>
        <end position="461"/>
    </location>
</feature>
<dbReference type="Proteomes" id="UP000327013">
    <property type="component" value="Unassembled WGS sequence"/>
</dbReference>
<dbReference type="InterPro" id="IPR020846">
    <property type="entry name" value="MFS_dom"/>
</dbReference>
<evidence type="ECO:0000256" key="2">
    <source>
        <dbReference type="ARBA" id="ARBA00022692"/>
    </source>
</evidence>
<dbReference type="Gene3D" id="1.10.510.10">
    <property type="entry name" value="Transferase(Phosphotransferase) domain 1"/>
    <property type="match status" value="1"/>
</dbReference>
<evidence type="ECO:0008006" key="11">
    <source>
        <dbReference type="Google" id="ProtNLM"/>
    </source>
</evidence>
<keyword evidence="2 6" id="KW-0812">Transmembrane</keyword>
<feature type="region of interest" description="Disordered" evidence="5">
    <location>
        <begin position="1"/>
        <end position="32"/>
    </location>
</feature>
<feature type="transmembrane region" description="Helical" evidence="6">
    <location>
        <begin position="243"/>
        <end position="263"/>
    </location>
</feature>
<organism evidence="9 10">
    <name type="scientific">Carpinus fangiana</name>
    <dbReference type="NCBI Taxonomy" id="176857"/>
    <lineage>
        <taxon>Eukaryota</taxon>
        <taxon>Viridiplantae</taxon>
        <taxon>Streptophyta</taxon>
        <taxon>Embryophyta</taxon>
        <taxon>Tracheophyta</taxon>
        <taxon>Spermatophyta</taxon>
        <taxon>Magnoliopsida</taxon>
        <taxon>eudicotyledons</taxon>
        <taxon>Gunneridae</taxon>
        <taxon>Pentapetalae</taxon>
        <taxon>rosids</taxon>
        <taxon>fabids</taxon>
        <taxon>Fagales</taxon>
        <taxon>Betulaceae</taxon>
        <taxon>Carpinus</taxon>
    </lineage>
</organism>
<keyword evidence="4 6" id="KW-0472">Membrane</keyword>
<evidence type="ECO:0000259" key="8">
    <source>
        <dbReference type="PROSITE" id="PS50850"/>
    </source>
</evidence>
<feature type="transmembrane region" description="Helical" evidence="6">
    <location>
        <begin position="123"/>
        <end position="143"/>
    </location>
</feature>
<reference evidence="9 10" key="1">
    <citation type="submission" date="2019-06" db="EMBL/GenBank/DDBJ databases">
        <title>A chromosomal-level reference genome of Carpinus fangiana (Coryloideae, Betulaceae).</title>
        <authorList>
            <person name="Yang X."/>
            <person name="Wang Z."/>
            <person name="Zhang L."/>
            <person name="Hao G."/>
            <person name="Liu J."/>
            <person name="Yang Y."/>
        </authorList>
    </citation>
    <scope>NUCLEOTIDE SEQUENCE [LARGE SCALE GENOMIC DNA]</scope>
    <source>
        <strain evidence="9">Cfa_2016G</strain>
        <tissue evidence="9">Leaf</tissue>
    </source>
</reference>
<dbReference type="PROSITE" id="PS50011">
    <property type="entry name" value="PROTEIN_KINASE_DOM"/>
    <property type="match status" value="1"/>
</dbReference>
<dbReference type="EMBL" id="VIBQ01000009">
    <property type="protein sequence ID" value="KAB8336707.1"/>
    <property type="molecule type" value="Genomic_DNA"/>
</dbReference>
<feature type="transmembrane region" description="Helical" evidence="6">
    <location>
        <begin position="184"/>
        <end position="202"/>
    </location>
</feature>
<dbReference type="PROSITE" id="PS50850">
    <property type="entry name" value="MFS"/>
    <property type="match status" value="1"/>
</dbReference>
<accession>A0A5N6KQ78</accession>
<feature type="region of interest" description="Disordered" evidence="5">
    <location>
        <begin position="1264"/>
        <end position="1284"/>
    </location>
</feature>
<dbReference type="InterPro" id="IPR036259">
    <property type="entry name" value="MFS_trans_sf"/>
</dbReference>
<proteinExistence type="predicted"/>
<dbReference type="SUPFAM" id="SSF103473">
    <property type="entry name" value="MFS general substrate transporter"/>
    <property type="match status" value="1"/>
</dbReference>
<gene>
    <name evidence="9" type="ORF">FH972_021017</name>
</gene>
<dbReference type="SUPFAM" id="SSF56112">
    <property type="entry name" value="Protein kinase-like (PK-like)"/>
    <property type="match status" value="1"/>
</dbReference>
<dbReference type="GO" id="GO:0005886">
    <property type="term" value="C:plasma membrane"/>
    <property type="evidence" value="ECO:0007669"/>
    <property type="project" value="TreeGrafter"/>
</dbReference>
<evidence type="ECO:0000313" key="10">
    <source>
        <dbReference type="Proteomes" id="UP000327013"/>
    </source>
</evidence>
<dbReference type="InterPro" id="IPR011701">
    <property type="entry name" value="MFS"/>
</dbReference>
<dbReference type="FunFam" id="1.20.1720.10:FF:000061">
    <property type="entry name" value="Uncharacterized protein"/>
    <property type="match status" value="1"/>
</dbReference>
<protein>
    <recommendedName>
        <fullName evidence="11">Major facilitator superfamily (MFS) profile domain-containing protein</fullName>
    </recommendedName>
</protein>
<feature type="region of interest" description="Disordered" evidence="5">
    <location>
        <begin position="1121"/>
        <end position="1216"/>
    </location>
</feature>
<feature type="transmembrane region" description="Helical" evidence="6">
    <location>
        <begin position="706"/>
        <end position="724"/>
    </location>
</feature>
<evidence type="ECO:0000256" key="3">
    <source>
        <dbReference type="ARBA" id="ARBA00022989"/>
    </source>
</evidence>
<feature type="domain" description="Major facilitator superfamily (MFS) profile" evidence="8">
    <location>
        <begin position="89"/>
        <end position="466"/>
    </location>
</feature>
<dbReference type="PANTHER" id="PTHR23502:SF134">
    <property type="entry name" value="MAJOR FACILITATOR SUPERFAMILY (MFS) PROFILE DOMAIN-CONTAINING PROTEIN-RELATED"/>
    <property type="match status" value="1"/>
</dbReference>
<dbReference type="Gene3D" id="1.20.1250.20">
    <property type="entry name" value="MFS general substrate transporter like domains"/>
    <property type="match status" value="1"/>
</dbReference>
<feature type="transmembrane region" description="Helical" evidence="6">
    <location>
        <begin position="349"/>
        <end position="368"/>
    </location>
</feature>
<evidence type="ECO:0000256" key="5">
    <source>
        <dbReference type="SAM" id="MobiDB-lite"/>
    </source>
</evidence>
<name>A0A5N6KQ78_9ROSI</name>
<dbReference type="InterPro" id="IPR008271">
    <property type="entry name" value="Ser/Thr_kinase_AS"/>
</dbReference>
<dbReference type="CDD" id="cd17323">
    <property type="entry name" value="MFS_Tpo1_MDR_like"/>
    <property type="match status" value="1"/>
</dbReference>
<keyword evidence="3 6" id="KW-1133">Transmembrane helix</keyword>
<dbReference type="PANTHER" id="PTHR23502">
    <property type="entry name" value="MAJOR FACILITATOR SUPERFAMILY"/>
    <property type="match status" value="1"/>
</dbReference>
<evidence type="ECO:0000259" key="7">
    <source>
        <dbReference type="PROSITE" id="PS50011"/>
    </source>
</evidence>
<feature type="compositionally biased region" description="Basic and acidic residues" evidence="5">
    <location>
        <begin position="1121"/>
        <end position="1136"/>
    </location>
</feature>
<comment type="caution">
    <text evidence="9">The sequence shown here is derived from an EMBL/GenBank/DDBJ whole genome shotgun (WGS) entry which is preliminary data.</text>
</comment>
<feature type="transmembrane region" description="Helical" evidence="6">
    <location>
        <begin position="214"/>
        <end position="236"/>
    </location>
</feature>
<feature type="domain" description="Protein kinase" evidence="7">
    <location>
        <begin position="778"/>
        <end position="1131"/>
    </location>
</feature>
<evidence type="ECO:0000256" key="1">
    <source>
        <dbReference type="ARBA" id="ARBA00004141"/>
    </source>
</evidence>
<evidence type="ECO:0000256" key="4">
    <source>
        <dbReference type="ARBA" id="ARBA00023136"/>
    </source>
</evidence>
<dbReference type="OrthoDB" id="6770063at2759"/>
<evidence type="ECO:0000313" key="9">
    <source>
        <dbReference type="EMBL" id="KAB8336707.1"/>
    </source>
</evidence>
<keyword evidence="10" id="KW-1185">Reference proteome</keyword>
<dbReference type="Pfam" id="PF07690">
    <property type="entry name" value="MFS_1"/>
    <property type="match status" value="1"/>
</dbReference>
<feature type="compositionally biased region" description="Basic and acidic residues" evidence="5">
    <location>
        <begin position="1190"/>
        <end position="1201"/>
    </location>
</feature>
<feature type="transmembrane region" description="Helical" evidence="6">
    <location>
        <begin position="88"/>
        <end position="111"/>
    </location>
</feature>
<dbReference type="InterPro" id="IPR011009">
    <property type="entry name" value="Kinase-like_dom_sf"/>
</dbReference>
<feature type="transmembrane region" description="Helical" evidence="6">
    <location>
        <begin position="312"/>
        <end position="329"/>
    </location>
</feature>